<keyword evidence="2" id="KW-1185">Reference proteome</keyword>
<gene>
    <name evidence="1" type="ORF">BJ138DRAFT_1017616</name>
</gene>
<proteinExistence type="predicted"/>
<organism evidence="1 2">
    <name type="scientific">Hygrophoropsis aurantiaca</name>
    <dbReference type="NCBI Taxonomy" id="72124"/>
    <lineage>
        <taxon>Eukaryota</taxon>
        <taxon>Fungi</taxon>
        <taxon>Dikarya</taxon>
        <taxon>Basidiomycota</taxon>
        <taxon>Agaricomycotina</taxon>
        <taxon>Agaricomycetes</taxon>
        <taxon>Agaricomycetidae</taxon>
        <taxon>Boletales</taxon>
        <taxon>Coniophorineae</taxon>
        <taxon>Hygrophoropsidaceae</taxon>
        <taxon>Hygrophoropsis</taxon>
    </lineage>
</organism>
<comment type="caution">
    <text evidence="1">The sequence shown here is derived from an EMBL/GenBank/DDBJ whole genome shotgun (WGS) entry which is preliminary data.</text>
</comment>
<reference evidence="1" key="1">
    <citation type="journal article" date="2021" name="New Phytol.">
        <title>Evolutionary innovations through gain and loss of genes in the ectomycorrhizal Boletales.</title>
        <authorList>
            <person name="Wu G."/>
            <person name="Miyauchi S."/>
            <person name="Morin E."/>
            <person name="Kuo A."/>
            <person name="Drula E."/>
            <person name="Varga T."/>
            <person name="Kohler A."/>
            <person name="Feng B."/>
            <person name="Cao Y."/>
            <person name="Lipzen A."/>
            <person name="Daum C."/>
            <person name="Hundley H."/>
            <person name="Pangilinan J."/>
            <person name="Johnson J."/>
            <person name="Barry K."/>
            <person name="LaButti K."/>
            <person name="Ng V."/>
            <person name="Ahrendt S."/>
            <person name="Min B."/>
            <person name="Choi I.G."/>
            <person name="Park H."/>
            <person name="Plett J.M."/>
            <person name="Magnuson J."/>
            <person name="Spatafora J.W."/>
            <person name="Nagy L.G."/>
            <person name="Henrissat B."/>
            <person name="Grigoriev I.V."/>
            <person name="Yang Z.L."/>
            <person name="Xu J."/>
            <person name="Martin F.M."/>
        </authorList>
    </citation>
    <scope>NUCLEOTIDE SEQUENCE</scope>
    <source>
        <strain evidence="1">ATCC 28755</strain>
    </source>
</reference>
<protein>
    <submittedName>
        <fullName evidence="1">Uncharacterized protein</fullName>
    </submittedName>
</protein>
<dbReference type="EMBL" id="MU268177">
    <property type="protein sequence ID" value="KAH7905503.1"/>
    <property type="molecule type" value="Genomic_DNA"/>
</dbReference>
<sequence length="327" mass="37102">KNFCKLVFAVRLIHQRQITTDQLRAAHSAIIEFTEEFELLYYQRNPDRIHFCRQSVHALAHLAPETTLKGPPIYYTQWAMERTIGNLGEEIKQHSNPYANLSQRGLRRSQVNALKAMCPDLDTNSDSHLPRGARDLGDGYTLLRARDIAERPVYGDEGAAIREYLRGDMDDFTLSITRWARLGLPNGQIARSAWKEKLKALKDVRMARNIKLLRNGKIDFAEVQYYFRAKVDNPAVDTELEDSETSTLALVSIYSPPDAAILESSYNTVWICRYQGNASLTVVDVKNITSVVAMVPAGDRENEYFVVEKPGLEVAYMGGIEEIVMEE</sequence>
<dbReference type="Proteomes" id="UP000790377">
    <property type="component" value="Unassembled WGS sequence"/>
</dbReference>
<feature type="non-terminal residue" evidence="1">
    <location>
        <position position="1"/>
    </location>
</feature>
<name>A0ACB7ZYS1_9AGAM</name>
<evidence type="ECO:0000313" key="2">
    <source>
        <dbReference type="Proteomes" id="UP000790377"/>
    </source>
</evidence>
<evidence type="ECO:0000313" key="1">
    <source>
        <dbReference type="EMBL" id="KAH7905503.1"/>
    </source>
</evidence>
<accession>A0ACB7ZYS1</accession>